<comment type="caution">
    <text evidence="1">The sequence shown here is derived from an EMBL/GenBank/DDBJ whole genome shotgun (WGS) entry which is preliminary data.</text>
</comment>
<dbReference type="EMBL" id="RKRA01000001">
    <property type="protein sequence ID" value="RPF26689.1"/>
    <property type="molecule type" value="Genomic_DNA"/>
</dbReference>
<evidence type="ECO:0000313" key="1">
    <source>
        <dbReference type="EMBL" id="RPF26689.1"/>
    </source>
</evidence>
<dbReference type="AlphaFoldDB" id="A0A3N4Z022"/>
<reference evidence="1 2" key="1">
    <citation type="submission" date="2018-11" db="EMBL/GenBank/DDBJ databases">
        <title>Sequencing the genomes of 1000 actinobacteria strains.</title>
        <authorList>
            <person name="Klenk H.-P."/>
        </authorList>
    </citation>
    <scope>NUCLEOTIDE SEQUENCE [LARGE SCALE GENOMIC DNA]</scope>
    <source>
        <strain evidence="1 2">DSM 14418</strain>
    </source>
</reference>
<accession>A0A3N4Z022</accession>
<organism evidence="1 2">
    <name type="scientific">Georgenia muralis</name>
    <dbReference type="NCBI Taxonomy" id="154117"/>
    <lineage>
        <taxon>Bacteria</taxon>
        <taxon>Bacillati</taxon>
        <taxon>Actinomycetota</taxon>
        <taxon>Actinomycetes</taxon>
        <taxon>Micrococcales</taxon>
        <taxon>Bogoriellaceae</taxon>
        <taxon>Georgenia</taxon>
    </lineage>
</organism>
<proteinExistence type="predicted"/>
<gene>
    <name evidence="1" type="ORF">EDD32_1138</name>
</gene>
<evidence type="ECO:0000313" key="2">
    <source>
        <dbReference type="Proteomes" id="UP000280726"/>
    </source>
</evidence>
<protein>
    <submittedName>
        <fullName evidence="1">Uncharacterized protein</fullName>
    </submittedName>
</protein>
<sequence length="37" mass="4495">MDTWLELHRLRSAELINEAHAAHVRRERSRGVRVWSR</sequence>
<dbReference type="Proteomes" id="UP000280726">
    <property type="component" value="Unassembled WGS sequence"/>
</dbReference>
<keyword evidence="2" id="KW-1185">Reference proteome</keyword>
<name>A0A3N4Z022_9MICO</name>